<dbReference type="EMBL" id="SDMR01000003">
    <property type="protein sequence ID" value="TBT95676.1"/>
    <property type="molecule type" value="Genomic_DNA"/>
</dbReference>
<evidence type="ECO:0000313" key="3">
    <source>
        <dbReference type="Proteomes" id="UP000291933"/>
    </source>
</evidence>
<reference evidence="2 3" key="1">
    <citation type="submission" date="2019-01" db="EMBL/GenBank/DDBJ databases">
        <title>Lactibacter flavus gen. nov., sp. nov., a novel bacterium of the family Propionibacteriaceae isolated from raw milk and dairy products.</title>
        <authorList>
            <person name="Huptas C."/>
            <person name="Wenning M."/>
            <person name="Breitenwieser F."/>
            <person name="Doll E."/>
            <person name="Von Neubeck M."/>
            <person name="Busse H.-J."/>
            <person name="Scherer S."/>
        </authorList>
    </citation>
    <scope>NUCLEOTIDE SEQUENCE [LARGE SCALE GENOMIC DNA]</scope>
    <source>
        <strain evidence="2 3">DSM 22130</strain>
    </source>
</reference>
<dbReference type="AlphaFoldDB" id="A0A4Q9KM90"/>
<keyword evidence="3" id="KW-1185">Reference proteome</keyword>
<dbReference type="Gene3D" id="2.60.120.10">
    <property type="entry name" value="Jelly Rolls"/>
    <property type="match status" value="1"/>
</dbReference>
<dbReference type="OrthoDB" id="9798288at2"/>
<sequence>MAMSWPDASATPQEVIDRFGLEPLAIEGGWWGTIERTAAGNGIWFLMTPDGAGFSALHRLSVTETWTWLAGAPASMLLLSDASRDVTLDAARPGVVVEPGTWQGASTLGEWTLVACWCVPAFTDDCFELGARADLAARHRELAGRITELTRS</sequence>
<dbReference type="SUPFAM" id="SSF51182">
    <property type="entry name" value="RmlC-like cupins"/>
    <property type="match status" value="1"/>
</dbReference>
<proteinExistence type="predicted"/>
<dbReference type="InterPro" id="IPR009327">
    <property type="entry name" value="Cupin_DUF985"/>
</dbReference>
<dbReference type="PANTHER" id="PTHR33387">
    <property type="entry name" value="RMLC-LIKE JELLY ROLL FOLD PROTEIN"/>
    <property type="match status" value="1"/>
</dbReference>
<dbReference type="InterPro" id="IPR039935">
    <property type="entry name" value="YML079W-like"/>
</dbReference>
<comment type="caution">
    <text evidence="2">The sequence shown here is derived from an EMBL/GenBank/DDBJ whole genome shotgun (WGS) entry which is preliminary data.</text>
</comment>
<dbReference type="Proteomes" id="UP000291933">
    <property type="component" value="Unassembled WGS sequence"/>
</dbReference>
<evidence type="ECO:0000313" key="2">
    <source>
        <dbReference type="EMBL" id="TBT95676.1"/>
    </source>
</evidence>
<dbReference type="Pfam" id="PF06172">
    <property type="entry name" value="Cupin_5"/>
    <property type="match status" value="1"/>
</dbReference>
<organism evidence="2 3">
    <name type="scientific">Propioniciclava tarda</name>
    <dbReference type="NCBI Taxonomy" id="433330"/>
    <lineage>
        <taxon>Bacteria</taxon>
        <taxon>Bacillati</taxon>
        <taxon>Actinomycetota</taxon>
        <taxon>Actinomycetes</taxon>
        <taxon>Propionibacteriales</taxon>
        <taxon>Propionibacteriaceae</taxon>
        <taxon>Propioniciclava</taxon>
    </lineage>
</organism>
<dbReference type="InterPro" id="IPR014710">
    <property type="entry name" value="RmlC-like_jellyroll"/>
</dbReference>
<gene>
    <name evidence="2" type="ORF">ET996_04320</name>
</gene>
<dbReference type="InterPro" id="IPR011051">
    <property type="entry name" value="RmlC_Cupin_sf"/>
</dbReference>
<dbReference type="PANTHER" id="PTHR33387:SF3">
    <property type="entry name" value="DUF985 DOMAIN-CONTAINING PROTEIN"/>
    <property type="match status" value="1"/>
</dbReference>
<name>A0A4Q9KM90_PROTD</name>
<feature type="domain" description="DUF985" evidence="1">
    <location>
        <begin position="13"/>
        <end position="129"/>
    </location>
</feature>
<accession>A0A4Q9KM90</accession>
<evidence type="ECO:0000259" key="1">
    <source>
        <dbReference type="Pfam" id="PF06172"/>
    </source>
</evidence>
<protein>
    <recommendedName>
        <fullName evidence="1">DUF985 domain-containing protein</fullName>
    </recommendedName>
</protein>